<organism evidence="1 2">
    <name type="scientific">Halocatena pleomorpha</name>
    <dbReference type="NCBI Taxonomy" id="1785090"/>
    <lineage>
        <taxon>Archaea</taxon>
        <taxon>Methanobacteriati</taxon>
        <taxon>Methanobacteriota</taxon>
        <taxon>Stenosarchaea group</taxon>
        <taxon>Halobacteria</taxon>
        <taxon>Halobacteriales</taxon>
        <taxon>Natronomonadaceae</taxon>
        <taxon>Halocatena</taxon>
    </lineage>
</organism>
<comment type="caution">
    <text evidence="1">The sequence shown here is derived from an EMBL/GenBank/DDBJ whole genome shotgun (WGS) entry which is preliminary data.</text>
</comment>
<evidence type="ECO:0000313" key="1">
    <source>
        <dbReference type="EMBL" id="RRJ28504.1"/>
    </source>
</evidence>
<dbReference type="AlphaFoldDB" id="A0A3P3R575"/>
<dbReference type="Proteomes" id="UP000282322">
    <property type="component" value="Unassembled WGS sequence"/>
</dbReference>
<sequence>MLLEFLVRLGLSVKDVFLNGPIDVGKDDIFMVLVLEIFEGIDIPLDVGCFDIVPRTVNFESLVVAVLRVDISLLFLRTRPRDHQ</sequence>
<evidence type="ECO:0000313" key="2">
    <source>
        <dbReference type="Proteomes" id="UP000282322"/>
    </source>
</evidence>
<proteinExistence type="predicted"/>
<gene>
    <name evidence="1" type="ORF">EIK79_15535</name>
</gene>
<dbReference type="EMBL" id="RRCH01000036">
    <property type="protein sequence ID" value="RRJ28504.1"/>
    <property type="molecule type" value="Genomic_DNA"/>
</dbReference>
<protein>
    <submittedName>
        <fullName evidence="1">Uncharacterized protein</fullName>
    </submittedName>
</protein>
<dbReference type="RefSeq" id="WP_124956316.1">
    <property type="nucleotide sequence ID" value="NZ_RRCH01000036.1"/>
</dbReference>
<name>A0A3P3R575_9EURY</name>
<reference evidence="1 2" key="1">
    <citation type="submission" date="2018-11" db="EMBL/GenBank/DDBJ databases">
        <title>Taxonoimc description of Halomarina strain SPP-AMP-1.</title>
        <authorList>
            <person name="Pal Y."/>
            <person name="Srinivasana K."/>
            <person name="Verma A."/>
            <person name="Kumar P."/>
        </authorList>
    </citation>
    <scope>NUCLEOTIDE SEQUENCE [LARGE SCALE GENOMIC DNA]</scope>
    <source>
        <strain evidence="1 2">SPP-AMP-1</strain>
    </source>
</reference>
<accession>A0A3P3R575</accession>
<keyword evidence="2" id="KW-1185">Reference proteome</keyword>